<evidence type="ECO:0000256" key="1">
    <source>
        <dbReference type="SAM" id="SignalP"/>
    </source>
</evidence>
<accession>A0A061RV20</accession>
<feature type="chain" id="PRO_5001610801" description="Secreted protein" evidence="1">
    <location>
        <begin position="36"/>
        <end position="61"/>
    </location>
</feature>
<sequence>MAGTSCAGVSCSFSALYHLLHWACGFGCRAWSVHGALHNGCSSFICLQRQKNLWGRKRFVP</sequence>
<protein>
    <recommendedName>
        <fullName evidence="3">Secreted protein</fullName>
    </recommendedName>
</protein>
<feature type="signal peptide" evidence="1">
    <location>
        <begin position="1"/>
        <end position="35"/>
    </location>
</feature>
<reference evidence="2" key="1">
    <citation type="submission" date="2014-05" db="EMBL/GenBank/DDBJ databases">
        <title>The transcriptome of the halophilic microalga Tetraselmis sp. GSL018 isolated from the Great Salt Lake, Utah.</title>
        <authorList>
            <person name="Jinkerson R.E."/>
            <person name="D'Adamo S."/>
            <person name="Posewitz M.C."/>
        </authorList>
    </citation>
    <scope>NUCLEOTIDE SEQUENCE</scope>
    <source>
        <strain evidence="2">GSL018</strain>
    </source>
</reference>
<organism evidence="2">
    <name type="scientific">Tetraselmis sp. GSL018</name>
    <dbReference type="NCBI Taxonomy" id="582737"/>
    <lineage>
        <taxon>Eukaryota</taxon>
        <taxon>Viridiplantae</taxon>
        <taxon>Chlorophyta</taxon>
        <taxon>core chlorophytes</taxon>
        <taxon>Chlorodendrophyceae</taxon>
        <taxon>Chlorodendrales</taxon>
        <taxon>Chlorodendraceae</taxon>
        <taxon>Tetraselmis</taxon>
    </lineage>
</organism>
<name>A0A061RV20_9CHLO</name>
<evidence type="ECO:0008006" key="3">
    <source>
        <dbReference type="Google" id="ProtNLM"/>
    </source>
</evidence>
<keyword evidence="1" id="KW-0732">Signal</keyword>
<dbReference type="AlphaFoldDB" id="A0A061RV20"/>
<gene>
    <name evidence="2" type="ORF">TSPGSL018_25625</name>
</gene>
<feature type="non-terminal residue" evidence="2">
    <location>
        <position position="61"/>
    </location>
</feature>
<evidence type="ECO:0000313" key="2">
    <source>
        <dbReference type="EMBL" id="JAC74550.1"/>
    </source>
</evidence>
<proteinExistence type="predicted"/>
<dbReference type="EMBL" id="GBEZ01011217">
    <property type="protein sequence ID" value="JAC74550.1"/>
    <property type="molecule type" value="Transcribed_RNA"/>
</dbReference>